<feature type="domain" description="Histidine kinase" evidence="10">
    <location>
        <begin position="294"/>
        <end position="506"/>
    </location>
</feature>
<protein>
    <recommendedName>
        <fullName evidence="2">histidine kinase</fullName>
        <ecNumber evidence="2">2.7.13.3</ecNumber>
    </recommendedName>
</protein>
<keyword evidence="9" id="KW-0472">Membrane</keyword>
<keyword evidence="7 11" id="KW-0067">ATP-binding</keyword>
<dbReference type="PROSITE" id="PS50109">
    <property type="entry name" value="HIS_KIN"/>
    <property type="match status" value="1"/>
</dbReference>
<dbReference type="InterPro" id="IPR004358">
    <property type="entry name" value="Sig_transdc_His_kin-like_C"/>
</dbReference>
<evidence type="ECO:0000256" key="5">
    <source>
        <dbReference type="ARBA" id="ARBA00022741"/>
    </source>
</evidence>
<gene>
    <name evidence="11" type="ORF">ML536_01070</name>
</gene>
<evidence type="ECO:0000313" key="12">
    <source>
        <dbReference type="Proteomes" id="UP001156140"/>
    </source>
</evidence>
<dbReference type="EMBL" id="JALAZD010000001">
    <property type="protein sequence ID" value="MCI0125411.1"/>
    <property type="molecule type" value="Genomic_DNA"/>
</dbReference>
<keyword evidence="6" id="KW-0418">Kinase</keyword>
<keyword evidence="4" id="KW-0808">Transferase</keyword>
<feature type="transmembrane region" description="Helical" evidence="9">
    <location>
        <begin position="233"/>
        <end position="257"/>
    </location>
</feature>
<keyword evidence="8" id="KW-0902">Two-component regulatory system</keyword>
<dbReference type="SUPFAM" id="SSF55874">
    <property type="entry name" value="ATPase domain of HSP90 chaperone/DNA topoisomerase II/histidine kinase"/>
    <property type="match status" value="1"/>
</dbReference>
<evidence type="ECO:0000256" key="9">
    <source>
        <dbReference type="SAM" id="Phobius"/>
    </source>
</evidence>
<dbReference type="RefSeq" id="WP_281734648.1">
    <property type="nucleotide sequence ID" value="NZ_JAKETQ010000001.1"/>
</dbReference>
<evidence type="ECO:0000313" key="11">
    <source>
        <dbReference type="EMBL" id="MCI0125411.1"/>
    </source>
</evidence>
<evidence type="ECO:0000256" key="7">
    <source>
        <dbReference type="ARBA" id="ARBA00022840"/>
    </source>
</evidence>
<dbReference type="SMART" id="SM00388">
    <property type="entry name" value="HisKA"/>
    <property type="match status" value="1"/>
</dbReference>
<sequence length="513" mass="54967">MMLQRRPLLESPLKLIAIGCLLLLAAAAALAFVERNMLVAELEQESNVLHRLVSQRADQHDAHMTALSAVATAGEGERRDLFLDVAATISRFYPRIDEVQLVPLDPQGTVVGTETLDPALAEIVRAAAKASDGSIAILPHPGKPHHYIMVKRSPNSDAARYGLMLGIDAEKLLDEAGSFWTRPGVDLTLSLPDGRPLFSRGETGETLRFSRVLGSASQPLLLETGMQIGLADLFPPLVTGLALLATALAYLAVLSALRQRARTRQAVEQARLSALDSRLAHASRVNALGEMASGLAHELTQPLTAILAQVQAGRRLLGRGDVEALAPVLDDTVTQARRASAILERFRNWSRPQDGLKKSAFDMRDAVRNVEALLGPQAAANGMKLALDLPARAVPLIADPVEMEQVVFNLVRNAIDATAGQGSAARVTIALREQADQVVLEIADNGPGVARELRPRLFTPFTTTRADGTGLGLALSQRLVERAGGEISLVDTETGATFRVVLPRKQPLAEAAQ</sequence>
<dbReference type="PANTHER" id="PTHR43065">
    <property type="entry name" value="SENSOR HISTIDINE KINASE"/>
    <property type="match status" value="1"/>
</dbReference>
<dbReference type="Pfam" id="PF02518">
    <property type="entry name" value="HATPase_c"/>
    <property type="match status" value="1"/>
</dbReference>
<dbReference type="SMART" id="SM00387">
    <property type="entry name" value="HATPase_c"/>
    <property type="match status" value="1"/>
</dbReference>
<dbReference type="PRINTS" id="PR00344">
    <property type="entry name" value="BCTRLSENSOR"/>
</dbReference>
<dbReference type="InterPro" id="IPR036890">
    <property type="entry name" value="HATPase_C_sf"/>
</dbReference>
<keyword evidence="5" id="KW-0547">Nucleotide-binding</keyword>
<dbReference type="PANTHER" id="PTHR43065:SF10">
    <property type="entry name" value="PEROXIDE STRESS-ACTIVATED HISTIDINE KINASE MAK3"/>
    <property type="match status" value="1"/>
</dbReference>
<reference evidence="11" key="1">
    <citation type="submission" date="2022-03" db="EMBL/GenBank/DDBJ databases">
        <title>The complete genome sequence of a Methyloterrigena soli.</title>
        <authorList>
            <person name="Zi Z."/>
        </authorList>
    </citation>
    <scope>NUCLEOTIDE SEQUENCE</scope>
    <source>
        <strain evidence="11">M48</strain>
    </source>
</reference>
<organism evidence="11 12">
    <name type="scientific">Paradevosia shaoguanensis</name>
    <dbReference type="NCBI Taxonomy" id="1335043"/>
    <lineage>
        <taxon>Bacteria</taxon>
        <taxon>Pseudomonadati</taxon>
        <taxon>Pseudomonadota</taxon>
        <taxon>Alphaproteobacteria</taxon>
        <taxon>Hyphomicrobiales</taxon>
        <taxon>Devosiaceae</taxon>
        <taxon>Paradevosia</taxon>
    </lineage>
</organism>
<dbReference type="GO" id="GO:0005524">
    <property type="term" value="F:ATP binding"/>
    <property type="evidence" value="ECO:0007669"/>
    <property type="project" value="UniProtKB-KW"/>
</dbReference>
<evidence type="ECO:0000256" key="3">
    <source>
        <dbReference type="ARBA" id="ARBA00022553"/>
    </source>
</evidence>
<evidence type="ECO:0000259" key="10">
    <source>
        <dbReference type="PROSITE" id="PS50109"/>
    </source>
</evidence>
<evidence type="ECO:0000256" key="6">
    <source>
        <dbReference type="ARBA" id="ARBA00022777"/>
    </source>
</evidence>
<dbReference type="InterPro" id="IPR036097">
    <property type="entry name" value="HisK_dim/P_sf"/>
</dbReference>
<dbReference type="InterPro" id="IPR005467">
    <property type="entry name" value="His_kinase_dom"/>
</dbReference>
<accession>A0AA41UEE8</accession>
<dbReference type="InterPro" id="IPR003594">
    <property type="entry name" value="HATPase_dom"/>
</dbReference>
<keyword evidence="9" id="KW-1133">Transmembrane helix</keyword>
<dbReference type="Proteomes" id="UP001156140">
    <property type="component" value="Unassembled WGS sequence"/>
</dbReference>
<dbReference type="Pfam" id="PF00512">
    <property type="entry name" value="HisKA"/>
    <property type="match status" value="1"/>
</dbReference>
<proteinExistence type="predicted"/>
<comment type="caution">
    <text evidence="11">The sequence shown here is derived from an EMBL/GenBank/DDBJ whole genome shotgun (WGS) entry which is preliminary data.</text>
</comment>
<evidence type="ECO:0000256" key="2">
    <source>
        <dbReference type="ARBA" id="ARBA00012438"/>
    </source>
</evidence>
<keyword evidence="9" id="KW-0812">Transmembrane</keyword>
<keyword evidence="3" id="KW-0597">Phosphoprotein</keyword>
<dbReference type="EC" id="2.7.13.3" evidence="2"/>
<dbReference type="AlphaFoldDB" id="A0AA41UEE8"/>
<dbReference type="Gene3D" id="1.10.287.130">
    <property type="match status" value="1"/>
</dbReference>
<comment type="catalytic activity">
    <reaction evidence="1">
        <text>ATP + protein L-histidine = ADP + protein N-phospho-L-histidine.</text>
        <dbReference type="EC" id="2.7.13.3"/>
    </reaction>
</comment>
<dbReference type="SUPFAM" id="SSF47384">
    <property type="entry name" value="Homodimeric domain of signal transducing histidine kinase"/>
    <property type="match status" value="1"/>
</dbReference>
<keyword evidence="12" id="KW-1185">Reference proteome</keyword>
<dbReference type="InterPro" id="IPR003661">
    <property type="entry name" value="HisK_dim/P_dom"/>
</dbReference>
<evidence type="ECO:0000256" key="4">
    <source>
        <dbReference type="ARBA" id="ARBA00022679"/>
    </source>
</evidence>
<evidence type="ECO:0000256" key="1">
    <source>
        <dbReference type="ARBA" id="ARBA00000085"/>
    </source>
</evidence>
<dbReference type="Gene3D" id="3.30.565.10">
    <property type="entry name" value="Histidine kinase-like ATPase, C-terminal domain"/>
    <property type="match status" value="1"/>
</dbReference>
<name>A0AA41UEE8_9HYPH</name>
<dbReference type="GO" id="GO:0000155">
    <property type="term" value="F:phosphorelay sensor kinase activity"/>
    <property type="evidence" value="ECO:0007669"/>
    <property type="project" value="InterPro"/>
</dbReference>
<dbReference type="CDD" id="cd00082">
    <property type="entry name" value="HisKA"/>
    <property type="match status" value="1"/>
</dbReference>
<evidence type="ECO:0000256" key="8">
    <source>
        <dbReference type="ARBA" id="ARBA00023012"/>
    </source>
</evidence>